<evidence type="ECO:0000256" key="1">
    <source>
        <dbReference type="ARBA" id="ARBA00001961"/>
    </source>
</evidence>
<sequence length="274" mass="30641">MRRCWLRLFLVAAVARAFAAPEEPQIGGETYDAETYNVEHVQEMDELEDYVCEHTNYKVHFYSRSPLVVYISDFISPFEREHLKKITNGTFYRSGVVGDEGDVISEARTSQSATVGRDAVTDCISERARQFQGLDVPSTHLEAIQLVKYGLGEQYDFHMDWFTHDTIGHNNLGIGGNRVSSFFAYVSVSDNIAGGGTNFPCLEPSPGKGWCKYVDCDEPWDAGVTFRPVEGNAVFWANLLDDGDGDERVLHAGLPVIRGEKLGMNIWTTQSPCH</sequence>
<keyword evidence="9" id="KW-1185">Reference proteome</keyword>
<accession>A0A4R8RFB6</accession>
<evidence type="ECO:0000256" key="4">
    <source>
        <dbReference type="ARBA" id="ARBA00023002"/>
    </source>
</evidence>
<dbReference type="InterPro" id="IPR045054">
    <property type="entry name" value="P4HA-like"/>
</dbReference>
<dbReference type="GO" id="GO:0031418">
    <property type="term" value="F:L-ascorbic acid binding"/>
    <property type="evidence" value="ECO:0007669"/>
    <property type="project" value="InterPro"/>
</dbReference>
<evidence type="ECO:0000256" key="2">
    <source>
        <dbReference type="ARBA" id="ARBA00022723"/>
    </source>
</evidence>
<dbReference type="InterPro" id="IPR044862">
    <property type="entry name" value="Pro_4_hyd_alph_FE2OG_OXY"/>
</dbReference>
<dbReference type="Proteomes" id="UP000295703">
    <property type="component" value="Unassembled WGS sequence"/>
</dbReference>
<comment type="caution">
    <text evidence="8">The sequence shown here is derived from an EMBL/GenBank/DDBJ whole genome shotgun (WGS) entry which is preliminary data.</text>
</comment>
<evidence type="ECO:0000256" key="6">
    <source>
        <dbReference type="SAM" id="SignalP"/>
    </source>
</evidence>
<keyword evidence="3" id="KW-0223">Dioxygenase</keyword>
<dbReference type="GO" id="GO:0005783">
    <property type="term" value="C:endoplasmic reticulum"/>
    <property type="evidence" value="ECO:0007669"/>
    <property type="project" value="TreeGrafter"/>
</dbReference>
<dbReference type="Pfam" id="PF13640">
    <property type="entry name" value="2OG-FeII_Oxy_3"/>
    <property type="match status" value="1"/>
</dbReference>
<dbReference type="PANTHER" id="PTHR10869:SF246">
    <property type="entry name" value="TRANSMEMBRANE PROLYL 4-HYDROXYLASE"/>
    <property type="match status" value="1"/>
</dbReference>
<dbReference type="PANTHER" id="PTHR10869">
    <property type="entry name" value="PROLYL 4-HYDROXYLASE ALPHA SUBUNIT"/>
    <property type="match status" value="1"/>
</dbReference>
<dbReference type="SMART" id="SM00702">
    <property type="entry name" value="P4Hc"/>
    <property type="match status" value="1"/>
</dbReference>
<dbReference type="GO" id="GO:0004656">
    <property type="term" value="F:procollagen-proline 4-dioxygenase activity"/>
    <property type="evidence" value="ECO:0007669"/>
    <property type="project" value="TreeGrafter"/>
</dbReference>
<dbReference type="STRING" id="5466.A0A4R8RFB6"/>
<feature type="domain" description="Prolyl 4-hydroxylase alpha subunit" evidence="7">
    <location>
        <begin position="66"/>
        <end position="269"/>
    </location>
</feature>
<gene>
    <name evidence="8" type="primary">P4ha2</name>
    <name evidence="8" type="ORF">CTRI78_v005151</name>
</gene>
<organism evidence="8 9">
    <name type="scientific">Colletotrichum trifolii</name>
    <dbReference type="NCBI Taxonomy" id="5466"/>
    <lineage>
        <taxon>Eukaryota</taxon>
        <taxon>Fungi</taxon>
        <taxon>Dikarya</taxon>
        <taxon>Ascomycota</taxon>
        <taxon>Pezizomycotina</taxon>
        <taxon>Sordariomycetes</taxon>
        <taxon>Hypocreomycetidae</taxon>
        <taxon>Glomerellales</taxon>
        <taxon>Glomerellaceae</taxon>
        <taxon>Colletotrichum</taxon>
        <taxon>Colletotrichum orbiculare species complex</taxon>
    </lineage>
</organism>
<proteinExistence type="predicted"/>
<keyword evidence="6" id="KW-0732">Signal</keyword>
<keyword evidence="2" id="KW-0479">Metal-binding</keyword>
<dbReference type="AlphaFoldDB" id="A0A4R8RFB6"/>
<dbReference type="GO" id="GO:0005506">
    <property type="term" value="F:iron ion binding"/>
    <property type="evidence" value="ECO:0007669"/>
    <property type="project" value="InterPro"/>
</dbReference>
<dbReference type="InterPro" id="IPR006620">
    <property type="entry name" value="Pro_4_hyd_alph"/>
</dbReference>
<keyword evidence="4" id="KW-0560">Oxidoreductase</keyword>
<evidence type="ECO:0000259" key="7">
    <source>
        <dbReference type="SMART" id="SM00702"/>
    </source>
</evidence>
<feature type="signal peptide" evidence="6">
    <location>
        <begin position="1"/>
        <end position="19"/>
    </location>
</feature>
<comment type="cofactor">
    <cofactor evidence="1">
        <name>L-ascorbate</name>
        <dbReference type="ChEBI" id="CHEBI:38290"/>
    </cofactor>
</comment>
<reference evidence="8 9" key="1">
    <citation type="submission" date="2018-12" db="EMBL/GenBank/DDBJ databases">
        <title>Genome sequence and assembly of Colletotrichum trifolii.</title>
        <authorList>
            <person name="Gan P."/>
            <person name="Shirasu K."/>
        </authorList>
    </citation>
    <scope>NUCLEOTIDE SEQUENCE [LARGE SCALE GENOMIC DNA]</scope>
    <source>
        <strain evidence="8 9">543-2</strain>
    </source>
</reference>
<feature type="chain" id="PRO_5020869535" evidence="6">
    <location>
        <begin position="20"/>
        <end position="274"/>
    </location>
</feature>
<dbReference type="EMBL" id="RYZW01000041">
    <property type="protein sequence ID" value="TDZ59672.1"/>
    <property type="molecule type" value="Genomic_DNA"/>
</dbReference>
<evidence type="ECO:0000313" key="9">
    <source>
        <dbReference type="Proteomes" id="UP000295703"/>
    </source>
</evidence>
<evidence type="ECO:0000313" key="8">
    <source>
        <dbReference type="EMBL" id="TDZ59672.1"/>
    </source>
</evidence>
<evidence type="ECO:0000256" key="3">
    <source>
        <dbReference type="ARBA" id="ARBA00022964"/>
    </source>
</evidence>
<name>A0A4R8RFB6_COLTR</name>
<protein>
    <submittedName>
        <fullName evidence="8">Prolyl 4-hydroxylase subunit alpha-2</fullName>
    </submittedName>
</protein>
<keyword evidence="5" id="KW-0408">Iron</keyword>
<evidence type="ECO:0000256" key="5">
    <source>
        <dbReference type="ARBA" id="ARBA00023004"/>
    </source>
</evidence>
<dbReference type="Gene3D" id="2.60.120.620">
    <property type="entry name" value="q2cbj1_9rhob like domain"/>
    <property type="match status" value="1"/>
</dbReference>